<dbReference type="PANTHER" id="PTHR30576:SF10">
    <property type="entry name" value="SLL5057 PROTEIN"/>
    <property type="match status" value="1"/>
</dbReference>
<evidence type="ECO:0000259" key="3">
    <source>
        <dbReference type="Pfam" id="PF02397"/>
    </source>
</evidence>
<evidence type="ECO:0000313" key="5">
    <source>
        <dbReference type="Proteomes" id="UP000586918"/>
    </source>
</evidence>
<sequence>MPNLQSLRTERSQRAWEAPARYVADLLIVVTGVLVAFPILLLIVVLIRLDSPGPVLFRQERVGRNKSLFTLYKFRTMYVGEDDHAHRELITRELQGKVTVIDGSSKLHADPRVTRIGRFLRRTSLDELPQIINILRGEMALVGPRPCLPWEARMFPSEFDDRFSVKPGITGLWQISGRSRLGTLDMLDLDVAYVKARGFWRDLVIIILTIPCFFHGDGAK</sequence>
<keyword evidence="2" id="KW-0812">Transmembrane</keyword>
<accession>A0A848DEX8</accession>
<dbReference type="InterPro" id="IPR003362">
    <property type="entry name" value="Bact_transf"/>
</dbReference>
<keyword evidence="4" id="KW-0808">Transferase</keyword>
<dbReference type="GO" id="GO:0016780">
    <property type="term" value="F:phosphotransferase activity, for other substituted phosphate groups"/>
    <property type="evidence" value="ECO:0007669"/>
    <property type="project" value="TreeGrafter"/>
</dbReference>
<dbReference type="AlphaFoldDB" id="A0A848DEX8"/>
<dbReference type="Pfam" id="PF02397">
    <property type="entry name" value="Bac_transf"/>
    <property type="match status" value="1"/>
</dbReference>
<evidence type="ECO:0000256" key="1">
    <source>
        <dbReference type="ARBA" id="ARBA00006464"/>
    </source>
</evidence>
<dbReference type="EMBL" id="JAAXKZ010000013">
    <property type="protein sequence ID" value="NMH91139.1"/>
    <property type="molecule type" value="Genomic_DNA"/>
</dbReference>
<organism evidence="4 5">
    <name type="scientific">Pseudonocardia bannensis</name>
    <dbReference type="NCBI Taxonomy" id="630973"/>
    <lineage>
        <taxon>Bacteria</taxon>
        <taxon>Bacillati</taxon>
        <taxon>Actinomycetota</taxon>
        <taxon>Actinomycetes</taxon>
        <taxon>Pseudonocardiales</taxon>
        <taxon>Pseudonocardiaceae</taxon>
        <taxon>Pseudonocardia</taxon>
    </lineage>
</organism>
<evidence type="ECO:0000313" key="4">
    <source>
        <dbReference type="EMBL" id="NMH91139.1"/>
    </source>
</evidence>
<keyword evidence="2" id="KW-1133">Transmembrane helix</keyword>
<reference evidence="4 5" key="1">
    <citation type="submission" date="2020-04" db="EMBL/GenBank/DDBJ databases">
        <authorList>
            <person name="Klaysubun C."/>
            <person name="Duangmal K."/>
            <person name="Lipun K."/>
        </authorList>
    </citation>
    <scope>NUCLEOTIDE SEQUENCE [LARGE SCALE GENOMIC DNA]</scope>
    <source>
        <strain evidence="4 5">DSM 45300</strain>
    </source>
</reference>
<comment type="caution">
    <text evidence="4">The sequence shown here is derived from an EMBL/GenBank/DDBJ whole genome shotgun (WGS) entry which is preliminary data.</text>
</comment>
<proteinExistence type="inferred from homology"/>
<dbReference type="PANTHER" id="PTHR30576">
    <property type="entry name" value="COLANIC BIOSYNTHESIS UDP-GLUCOSE LIPID CARRIER TRANSFERASE"/>
    <property type="match status" value="1"/>
</dbReference>
<dbReference type="Proteomes" id="UP000586918">
    <property type="component" value="Unassembled WGS sequence"/>
</dbReference>
<comment type="similarity">
    <text evidence="1">Belongs to the bacterial sugar transferase family.</text>
</comment>
<protein>
    <submittedName>
        <fullName evidence="4">Sugar transferase</fullName>
    </submittedName>
</protein>
<keyword evidence="2" id="KW-0472">Membrane</keyword>
<dbReference type="RefSeq" id="WP_169410895.1">
    <property type="nucleotide sequence ID" value="NZ_JAAXKZ010000013.1"/>
</dbReference>
<evidence type="ECO:0000256" key="2">
    <source>
        <dbReference type="SAM" id="Phobius"/>
    </source>
</evidence>
<feature type="transmembrane region" description="Helical" evidence="2">
    <location>
        <begin position="26"/>
        <end position="49"/>
    </location>
</feature>
<gene>
    <name evidence="4" type="ORF">HF519_05930</name>
</gene>
<name>A0A848DEX8_9PSEU</name>
<keyword evidence="5" id="KW-1185">Reference proteome</keyword>
<feature type="domain" description="Bacterial sugar transferase" evidence="3">
    <location>
        <begin position="23"/>
        <end position="214"/>
    </location>
</feature>